<proteinExistence type="predicted"/>
<keyword evidence="1" id="KW-0472">Membrane</keyword>
<sequence length="107" mass="11657">MKYCPHCGAELVDDAVVCVKCGRSVAPPAPVRQEDDTMSTVAKVFLILGCISQGWLLLPLAWCLPITISIFNRLRDKRPVGTGLKVCALLFVSLIGGICLLCMHDDR</sequence>
<evidence type="ECO:0000313" key="3">
    <source>
        <dbReference type="EMBL" id="HJA02243.1"/>
    </source>
</evidence>
<organism evidence="3 4">
    <name type="scientific">Candidatus Gallimonas gallistercoris</name>
    <dbReference type="NCBI Taxonomy" id="2838602"/>
    <lineage>
        <taxon>Bacteria</taxon>
        <taxon>Bacillati</taxon>
        <taxon>Bacillota</taxon>
        <taxon>Clostridia</taxon>
        <taxon>Candidatus Gallimonas</taxon>
    </lineage>
</organism>
<keyword evidence="1" id="KW-1133">Transmembrane helix</keyword>
<dbReference type="AlphaFoldDB" id="A0A9D2H0H7"/>
<feature type="domain" description="Zinc-ribbon" evidence="2">
    <location>
        <begin position="3"/>
        <end position="24"/>
    </location>
</feature>
<dbReference type="Proteomes" id="UP000824221">
    <property type="component" value="Unassembled WGS sequence"/>
</dbReference>
<feature type="transmembrane region" description="Helical" evidence="1">
    <location>
        <begin position="44"/>
        <end position="71"/>
    </location>
</feature>
<accession>A0A9D2H0H7</accession>
<dbReference type="EMBL" id="DXAJ01000037">
    <property type="protein sequence ID" value="HJA02243.1"/>
    <property type="molecule type" value="Genomic_DNA"/>
</dbReference>
<evidence type="ECO:0000259" key="2">
    <source>
        <dbReference type="Pfam" id="PF13240"/>
    </source>
</evidence>
<name>A0A9D2H0H7_9FIRM</name>
<feature type="transmembrane region" description="Helical" evidence="1">
    <location>
        <begin position="83"/>
        <end position="103"/>
    </location>
</feature>
<comment type="caution">
    <text evidence="3">The sequence shown here is derived from an EMBL/GenBank/DDBJ whole genome shotgun (WGS) entry which is preliminary data.</text>
</comment>
<evidence type="ECO:0000313" key="4">
    <source>
        <dbReference type="Proteomes" id="UP000824221"/>
    </source>
</evidence>
<gene>
    <name evidence="3" type="ORF">H9797_02540</name>
</gene>
<dbReference type="Pfam" id="PF13240">
    <property type="entry name" value="Zn_Ribbon_1"/>
    <property type="match status" value="1"/>
</dbReference>
<keyword evidence="1" id="KW-0812">Transmembrane</keyword>
<reference evidence="3" key="1">
    <citation type="journal article" date="2021" name="PeerJ">
        <title>Extensive microbial diversity within the chicken gut microbiome revealed by metagenomics and culture.</title>
        <authorList>
            <person name="Gilroy R."/>
            <person name="Ravi A."/>
            <person name="Getino M."/>
            <person name="Pursley I."/>
            <person name="Horton D.L."/>
            <person name="Alikhan N.F."/>
            <person name="Baker D."/>
            <person name="Gharbi K."/>
            <person name="Hall N."/>
            <person name="Watson M."/>
            <person name="Adriaenssens E.M."/>
            <person name="Foster-Nyarko E."/>
            <person name="Jarju S."/>
            <person name="Secka A."/>
            <person name="Antonio M."/>
            <person name="Oren A."/>
            <person name="Chaudhuri R.R."/>
            <person name="La Ragione R."/>
            <person name="Hildebrand F."/>
            <person name="Pallen M.J."/>
        </authorList>
    </citation>
    <scope>NUCLEOTIDE SEQUENCE</scope>
    <source>
        <strain evidence="3">CHK156-179</strain>
    </source>
</reference>
<dbReference type="InterPro" id="IPR026870">
    <property type="entry name" value="Zinc_ribbon_dom"/>
</dbReference>
<reference evidence="3" key="2">
    <citation type="submission" date="2021-04" db="EMBL/GenBank/DDBJ databases">
        <authorList>
            <person name="Gilroy R."/>
        </authorList>
    </citation>
    <scope>NUCLEOTIDE SEQUENCE</scope>
    <source>
        <strain evidence="3">CHK156-179</strain>
    </source>
</reference>
<protein>
    <submittedName>
        <fullName evidence="3">Zinc ribbon domain-containing protein</fullName>
    </submittedName>
</protein>
<evidence type="ECO:0000256" key="1">
    <source>
        <dbReference type="SAM" id="Phobius"/>
    </source>
</evidence>